<dbReference type="Pfam" id="PF07883">
    <property type="entry name" value="Cupin_2"/>
    <property type="match status" value="1"/>
</dbReference>
<sequence length="189" mass="20187">MTGNSEPIDGVLRRTVLKTGAGAAGALALSGCAAAEDHDEEDDYDGENDEGVEVDEPDGFEVEILQEHASFTDGVGATFEVTYDDADEPIVVDLEDASTVILAEATWEEGAESGWHRHPGMSIVRMVEGEIEHTMEDDCVPRTYSAGDAWIDPGHVHKADSEGGAFAHVTFLGIPDGEPATEWVEPVEC</sequence>
<dbReference type="InterPro" id="IPR013096">
    <property type="entry name" value="Cupin_2"/>
</dbReference>
<gene>
    <name evidence="2" type="ORF">SAMN04489842_0583</name>
</gene>
<dbReference type="OrthoDB" id="82049at2157"/>
<organism evidence="2 3">
    <name type="scientific">Natronobacterium texcoconense</name>
    <dbReference type="NCBI Taxonomy" id="1095778"/>
    <lineage>
        <taxon>Archaea</taxon>
        <taxon>Methanobacteriati</taxon>
        <taxon>Methanobacteriota</taxon>
        <taxon>Stenosarchaea group</taxon>
        <taxon>Halobacteria</taxon>
        <taxon>Halobacteriales</taxon>
        <taxon>Natrialbaceae</taxon>
        <taxon>Natronobacterium</taxon>
    </lineage>
</organism>
<dbReference type="EMBL" id="FNLC01000001">
    <property type="protein sequence ID" value="SDQ35253.1"/>
    <property type="molecule type" value="Genomic_DNA"/>
</dbReference>
<keyword evidence="3" id="KW-1185">Reference proteome</keyword>
<protein>
    <submittedName>
        <fullName evidence="2">Cupin domain protein</fullName>
    </submittedName>
</protein>
<dbReference type="InterPro" id="IPR011051">
    <property type="entry name" value="RmlC_Cupin_sf"/>
</dbReference>
<evidence type="ECO:0000259" key="1">
    <source>
        <dbReference type="Pfam" id="PF07883"/>
    </source>
</evidence>
<dbReference type="RefSeq" id="WP_090377076.1">
    <property type="nucleotide sequence ID" value="NZ_FNLC01000001.1"/>
</dbReference>
<evidence type="ECO:0000313" key="2">
    <source>
        <dbReference type="EMBL" id="SDQ35253.1"/>
    </source>
</evidence>
<dbReference type="AlphaFoldDB" id="A0A1H1A6H0"/>
<dbReference type="PROSITE" id="PS51318">
    <property type="entry name" value="TAT"/>
    <property type="match status" value="1"/>
</dbReference>
<dbReference type="Proteomes" id="UP000198848">
    <property type="component" value="Unassembled WGS sequence"/>
</dbReference>
<name>A0A1H1A6H0_NATTX</name>
<evidence type="ECO:0000313" key="3">
    <source>
        <dbReference type="Proteomes" id="UP000198848"/>
    </source>
</evidence>
<feature type="domain" description="Cupin type-2" evidence="1">
    <location>
        <begin position="106"/>
        <end position="163"/>
    </location>
</feature>
<accession>A0A1H1A6H0</accession>
<dbReference type="InterPro" id="IPR014710">
    <property type="entry name" value="RmlC-like_jellyroll"/>
</dbReference>
<dbReference type="Gene3D" id="2.60.120.10">
    <property type="entry name" value="Jelly Rolls"/>
    <property type="match status" value="1"/>
</dbReference>
<reference evidence="3" key="1">
    <citation type="submission" date="2016-10" db="EMBL/GenBank/DDBJ databases">
        <authorList>
            <person name="Varghese N."/>
            <person name="Submissions S."/>
        </authorList>
    </citation>
    <scope>NUCLEOTIDE SEQUENCE [LARGE SCALE GENOMIC DNA]</scope>
    <source>
        <strain evidence="3">DSM 24767</strain>
    </source>
</reference>
<dbReference type="InterPro" id="IPR006311">
    <property type="entry name" value="TAT_signal"/>
</dbReference>
<proteinExistence type="predicted"/>
<dbReference type="STRING" id="1095778.SAMN04489842_0583"/>
<dbReference type="SUPFAM" id="SSF51182">
    <property type="entry name" value="RmlC-like cupins"/>
    <property type="match status" value="1"/>
</dbReference>